<keyword evidence="2" id="KW-1185">Reference proteome</keyword>
<comment type="caution">
    <text evidence="1">The sequence shown here is derived from an EMBL/GenBank/DDBJ whole genome shotgun (WGS) entry which is preliminary data.</text>
</comment>
<dbReference type="Proteomes" id="UP001054945">
    <property type="component" value="Unassembled WGS sequence"/>
</dbReference>
<reference evidence="1 2" key="1">
    <citation type="submission" date="2021-06" db="EMBL/GenBank/DDBJ databases">
        <title>Caerostris extrusa draft genome.</title>
        <authorList>
            <person name="Kono N."/>
            <person name="Arakawa K."/>
        </authorList>
    </citation>
    <scope>NUCLEOTIDE SEQUENCE [LARGE SCALE GENOMIC DNA]</scope>
</reference>
<name>A0AAV4RM06_CAEEX</name>
<evidence type="ECO:0000313" key="1">
    <source>
        <dbReference type="EMBL" id="GIY22510.1"/>
    </source>
</evidence>
<evidence type="ECO:0000313" key="2">
    <source>
        <dbReference type="Proteomes" id="UP001054945"/>
    </source>
</evidence>
<accession>A0AAV4RM06</accession>
<protein>
    <submittedName>
        <fullName evidence="1">Uncharacterized protein</fullName>
    </submittedName>
</protein>
<sequence length="101" mass="11521">MNPLTECEFSLQKSCGKFPPETSVGIRWRNAEQRLTATVASSQISVPFQITTPYPRSLTSRLKFPHRTNLTNHHHFSNQSLFTVEASPVIQTSLIVHTYDY</sequence>
<proteinExistence type="predicted"/>
<dbReference type="AlphaFoldDB" id="A0AAV4RM06"/>
<gene>
    <name evidence="1" type="ORF">CEXT_289221</name>
</gene>
<dbReference type="EMBL" id="BPLR01008160">
    <property type="protein sequence ID" value="GIY22510.1"/>
    <property type="molecule type" value="Genomic_DNA"/>
</dbReference>
<organism evidence="1 2">
    <name type="scientific">Caerostris extrusa</name>
    <name type="common">Bark spider</name>
    <name type="synonym">Caerostris bankana</name>
    <dbReference type="NCBI Taxonomy" id="172846"/>
    <lineage>
        <taxon>Eukaryota</taxon>
        <taxon>Metazoa</taxon>
        <taxon>Ecdysozoa</taxon>
        <taxon>Arthropoda</taxon>
        <taxon>Chelicerata</taxon>
        <taxon>Arachnida</taxon>
        <taxon>Araneae</taxon>
        <taxon>Araneomorphae</taxon>
        <taxon>Entelegynae</taxon>
        <taxon>Araneoidea</taxon>
        <taxon>Araneidae</taxon>
        <taxon>Caerostris</taxon>
    </lineage>
</organism>